<evidence type="ECO:0000313" key="8">
    <source>
        <dbReference type="Proteomes" id="UP000004310"/>
    </source>
</evidence>
<comment type="subcellular location">
    <subcellularLocation>
        <location evidence="1">Membrane</location>
        <topology evidence="1">Multi-pass membrane protein</topology>
    </subcellularLocation>
</comment>
<dbReference type="AlphaFoldDB" id="Q0G567"/>
<evidence type="ECO:0000256" key="5">
    <source>
        <dbReference type="ARBA" id="ARBA00023136"/>
    </source>
</evidence>
<feature type="transmembrane region" description="Helical" evidence="6">
    <location>
        <begin position="142"/>
        <end position="160"/>
    </location>
</feature>
<accession>Q0G567</accession>
<comment type="caution">
    <text evidence="7">The sequence shown here is derived from an EMBL/GenBank/DDBJ whole genome shotgun (WGS) entry which is preliminary data.</text>
</comment>
<evidence type="ECO:0000256" key="6">
    <source>
        <dbReference type="SAM" id="Phobius"/>
    </source>
</evidence>
<sequence length="349" mass="38490">MESLSTGSGGGDAIPLWIWLSTVAGIAGLFVFDFMTHVRKAHEPSFREAAIWSAFYVGLAVIFGGVLWVLWDATHGLEFFAGFITEKSLSVDNLFVFVIIMKSFQVPREDQQKALLIGIVLALIMRGIFIALGAAAINQFSWIFYLFGFFLLATAVKLAIDSFTHQKSTDEKYEPNFIVKWFDRTFPSTSEFHGNALFIVENGKRLMTPMMVVIVALGMTDLLFALDSIPAIYGLTDSPYIVFTTNAFALLGLLQLYFLLGGLLDRLVYLGFGLALILGFIGLKLVFHAMEDNTLSFLNGGQPIEWVPHITTELSLSVIIGILIVTTAASLMRTGISGFTKEKGDQSLH</sequence>
<dbReference type="Proteomes" id="UP000004310">
    <property type="component" value="Unassembled WGS sequence"/>
</dbReference>
<dbReference type="GO" id="GO:0016020">
    <property type="term" value="C:membrane"/>
    <property type="evidence" value="ECO:0007669"/>
    <property type="project" value="UniProtKB-SubCell"/>
</dbReference>
<feature type="transmembrane region" description="Helical" evidence="6">
    <location>
        <begin position="77"/>
        <end position="101"/>
    </location>
</feature>
<evidence type="ECO:0000256" key="3">
    <source>
        <dbReference type="ARBA" id="ARBA00022692"/>
    </source>
</evidence>
<dbReference type="EMBL" id="AATP01000001">
    <property type="protein sequence ID" value="EAU43197.1"/>
    <property type="molecule type" value="Genomic_DNA"/>
</dbReference>
<protein>
    <submittedName>
        <fullName evidence="7">Putative transporter membrane protein</fullName>
    </submittedName>
</protein>
<feature type="transmembrane region" description="Helical" evidence="6">
    <location>
        <begin position="50"/>
        <end position="71"/>
    </location>
</feature>
<dbReference type="RefSeq" id="WP_007067171.1">
    <property type="nucleotide sequence ID" value="NZ_DS022272.1"/>
</dbReference>
<dbReference type="InterPro" id="IPR005496">
    <property type="entry name" value="Integral_membrane_TerC"/>
</dbReference>
<feature type="transmembrane region" description="Helical" evidence="6">
    <location>
        <begin position="113"/>
        <end position="136"/>
    </location>
</feature>
<keyword evidence="3 6" id="KW-0812">Transmembrane</keyword>
<proteinExistence type="inferred from homology"/>
<keyword evidence="8" id="KW-1185">Reference proteome</keyword>
<feature type="transmembrane region" description="Helical" evidence="6">
    <location>
        <begin position="267"/>
        <end position="290"/>
    </location>
</feature>
<organism evidence="7 8">
    <name type="scientific">Fulvimarina pelagi HTCC2506</name>
    <dbReference type="NCBI Taxonomy" id="314231"/>
    <lineage>
        <taxon>Bacteria</taxon>
        <taxon>Pseudomonadati</taxon>
        <taxon>Pseudomonadota</taxon>
        <taxon>Alphaproteobacteria</taxon>
        <taxon>Hyphomicrobiales</taxon>
        <taxon>Aurantimonadaceae</taxon>
        <taxon>Fulvimarina</taxon>
    </lineage>
</organism>
<feature type="transmembrane region" description="Helical" evidence="6">
    <location>
        <begin position="211"/>
        <end position="233"/>
    </location>
</feature>
<feature type="transmembrane region" description="Helical" evidence="6">
    <location>
        <begin position="310"/>
        <end position="331"/>
    </location>
</feature>
<evidence type="ECO:0000256" key="2">
    <source>
        <dbReference type="ARBA" id="ARBA00007511"/>
    </source>
</evidence>
<reference evidence="7 8" key="1">
    <citation type="journal article" date="2010" name="J. Bacteriol.">
        <title>Genome sequence of Fulvimarina pelagi HTCC2506T, a Mn(II)-oxidizing alphaproteobacterium possessing an aerobic anoxygenic photosynthetic gene cluster and Xanthorhodopsin.</title>
        <authorList>
            <person name="Kang I."/>
            <person name="Oh H.M."/>
            <person name="Lim S.I."/>
            <person name="Ferriera S."/>
            <person name="Giovannoni S.J."/>
            <person name="Cho J.C."/>
        </authorList>
    </citation>
    <scope>NUCLEOTIDE SEQUENCE [LARGE SCALE GENOMIC DNA]</scope>
    <source>
        <strain evidence="7 8">HTCC2506</strain>
    </source>
</reference>
<keyword evidence="5 6" id="KW-0472">Membrane</keyword>
<feature type="transmembrane region" description="Helical" evidence="6">
    <location>
        <begin position="239"/>
        <end position="260"/>
    </location>
</feature>
<keyword evidence="4 6" id="KW-1133">Transmembrane helix</keyword>
<dbReference type="NCBIfam" id="TIGR03718">
    <property type="entry name" value="R_switched_Alx"/>
    <property type="match status" value="1"/>
</dbReference>
<gene>
    <name evidence="7" type="ORF">FP2506_10146</name>
</gene>
<dbReference type="STRING" id="217511.GCA_001463845_00787"/>
<dbReference type="Pfam" id="PF03741">
    <property type="entry name" value="TerC"/>
    <property type="match status" value="1"/>
</dbReference>
<dbReference type="InterPro" id="IPR022369">
    <property type="entry name" value="Integral_membrane_TerC_rswitch"/>
</dbReference>
<dbReference type="eggNOG" id="COG0861">
    <property type="taxonomic scope" value="Bacteria"/>
</dbReference>
<name>Q0G567_9HYPH</name>
<evidence type="ECO:0000313" key="7">
    <source>
        <dbReference type="EMBL" id="EAU43197.1"/>
    </source>
</evidence>
<feature type="transmembrane region" description="Helical" evidence="6">
    <location>
        <begin position="16"/>
        <end position="38"/>
    </location>
</feature>
<dbReference type="HOGENOM" id="CLU_045644_0_1_5"/>
<comment type="similarity">
    <text evidence="2">Belongs to the TerC family.</text>
</comment>
<evidence type="ECO:0000256" key="1">
    <source>
        <dbReference type="ARBA" id="ARBA00004141"/>
    </source>
</evidence>
<evidence type="ECO:0000256" key="4">
    <source>
        <dbReference type="ARBA" id="ARBA00022989"/>
    </source>
</evidence>
<dbReference type="PANTHER" id="PTHR30238">
    <property type="entry name" value="MEMBRANE BOUND PREDICTED REDOX MODULATOR"/>
    <property type="match status" value="1"/>
</dbReference>
<dbReference type="PANTHER" id="PTHR30238:SF0">
    <property type="entry name" value="THYLAKOID MEMBRANE PROTEIN TERC, CHLOROPLASTIC"/>
    <property type="match status" value="1"/>
</dbReference>